<comment type="similarity">
    <text evidence="1">Belongs to the intimin/invasin family.</text>
</comment>
<feature type="domain" description="Big-1" evidence="3">
    <location>
        <begin position="711"/>
        <end position="806"/>
    </location>
</feature>
<evidence type="ECO:0000313" key="5">
    <source>
        <dbReference type="Proteomes" id="UP000028500"/>
    </source>
</evidence>
<keyword evidence="5" id="KW-1185">Reference proteome</keyword>
<dbReference type="InterPro" id="IPR038177">
    <property type="entry name" value="IAT_beta_sf"/>
</dbReference>
<dbReference type="AlphaFoldDB" id="A0A077PLL5"/>
<dbReference type="Pfam" id="PF11924">
    <property type="entry name" value="IAT_beta"/>
    <property type="match status" value="1"/>
</dbReference>
<reference evidence="4" key="1">
    <citation type="submission" date="2013-07" db="EMBL/GenBank/DDBJ databases">
        <title>Sub-species coevolution in mutualistic symbiosis.</title>
        <authorList>
            <person name="Murfin K."/>
            <person name="Klassen J."/>
            <person name="Lee M."/>
            <person name="Forst S."/>
            <person name="Stock P."/>
            <person name="Goodrich-Blair H."/>
        </authorList>
    </citation>
    <scope>NUCLEOTIDE SEQUENCE [LARGE SCALE GENOMIC DNA]</scope>
    <source>
        <strain evidence="4">Kraussei Quebec</strain>
    </source>
</reference>
<evidence type="ECO:0000313" key="4">
    <source>
        <dbReference type="EMBL" id="CDH21507.1"/>
    </source>
</evidence>
<proteinExistence type="inferred from homology"/>
<dbReference type="InterPro" id="IPR024519">
    <property type="entry name" value="IAT_beta"/>
</dbReference>
<dbReference type="GO" id="GO:0007155">
    <property type="term" value="P:cell adhesion"/>
    <property type="evidence" value="ECO:0007669"/>
    <property type="project" value="InterPro"/>
</dbReference>
<dbReference type="GO" id="GO:0009279">
    <property type="term" value="C:cell outer membrane"/>
    <property type="evidence" value="ECO:0007669"/>
    <property type="project" value="TreeGrafter"/>
</dbReference>
<dbReference type="FunFam" id="2.40.160.160:FF:000001">
    <property type="entry name" value="Intimin-like inverse autotransporter SinH"/>
    <property type="match status" value="1"/>
</dbReference>
<protein>
    <submittedName>
        <fullName evidence="4">Putative invasin</fullName>
    </submittedName>
</protein>
<organism evidence="4 5">
    <name type="scientific">Xenorhabdus bovienii str. kraussei Quebec</name>
    <dbReference type="NCBI Taxonomy" id="1398203"/>
    <lineage>
        <taxon>Bacteria</taxon>
        <taxon>Pseudomonadati</taxon>
        <taxon>Pseudomonadota</taxon>
        <taxon>Gammaproteobacteria</taxon>
        <taxon>Enterobacterales</taxon>
        <taxon>Morganellaceae</taxon>
        <taxon>Xenorhabdus</taxon>
    </lineage>
</organism>
<dbReference type="PROSITE" id="PS51127">
    <property type="entry name" value="BIG1"/>
    <property type="match status" value="1"/>
</dbReference>
<dbReference type="InterPro" id="IPR008964">
    <property type="entry name" value="Invasin/intimin_cell_adhesion"/>
</dbReference>
<dbReference type="PRINTS" id="PR01369">
    <property type="entry name" value="INTIMIN"/>
</dbReference>
<dbReference type="RefSeq" id="WP_051861096.1">
    <property type="nucleotide sequence ID" value="NZ_CAWLZI010000047.1"/>
</dbReference>
<dbReference type="HOGENOM" id="CLU_004233_0_0_6"/>
<accession>A0A077PLL5</accession>
<feature type="chain" id="PRO_5001722341" evidence="2">
    <location>
        <begin position="30"/>
        <end position="1270"/>
    </location>
</feature>
<keyword evidence="2" id="KW-0732">Signal</keyword>
<name>A0A077PLL5_XENBV</name>
<evidence type="ECO:0000256" key="1">
    <source>
        <dbReference type="ARBA" id="ARBA00010116"/>
    </source>
</evidence>
<dbReference type="InterPro" id="IPR003535">
    <property type="entry name" value="Intimin/invasin_bac"/>
</dbReference>
<gene>
    <name evidence="4" type="ORF">XBKQ1_490004</name>
</gene>
<dbReference type="InterPro" id="IPR003344">
    <property type="entry name" value="Big_1_dom"/>
</dbReference>
<comment type="caution">
    <text evidence="4">The sequence shown here is derived from an EMBL/GenBank/DDBJ whole genome shotgun (WGS) entry which is preliminary data.</text>
</comment>
<feature type="signal peptide" evidence="2">
    <location>
        <begin position="1"/>
        <end position="29"/>
    </location>
</feature>
<dbReference type="Gene3D" id="2.40.160.160">
    <property type="entry name" value="Inverse autotransporter, beta-domain"/>
    <property type="match status" value="1"/>
</dbReference>
<dbReference type="SMART" id="SM00634">
    <property type="entry name" value="BID_1"/>
    <property type="match status" value="2"/>
</dbReference>
<dbReference type="PANTHER" id="PTHR39576:SF2">
    <property type="entry name" value="ATTACHING AND EFFACING PROTEIN HOMOLOG-RELATED"/>
    <property type="match status" value="1"/>
</dbReference>
<dbReference type="SUPFAM" id="SSF49373">
    <property type="entry name" value="Invasin/intimin cell-adhesion fragments"/>
    <property type="match status" value="2"/>
</dbReference>
<dbReference type="InterPro" id="IPR051715">
    <property type="entry name" value="Intimin-Invasin_domain"/>
</dbReference>
<dbReference type="OrthoDB" id="6437047at2"/>
<dbReference type="Gene3D" id="2.60.40.10">
    <property type="entry name" value="Immunoglobulins"/>
    <property type="match status" value="2"/>
</dbReference>
<dbReference type="EMBL" id="CBSY010000238">
    <property type="protein sequence ID" value="CDH21507.1"/>
    <property type="molecule type" value="Genomic_DNA"/>
</dbReference>
<dbReference type="InterPro" id="IPR013783">
    <property type="entry name" value="Ig-like_fold"/>
</dbReference>
<evidence type="ECO:0000256" key="2">
    <source>
        <dbReference type="SAM" id="SignalP"/>
    </source>
</evidence>
<dbReference type="Proteomes" id="UP000028500">
    <property type="component" value="Unassembled WGS sequence"/>
</dbReference>
<dbReference type="Pfam" id="PF02369">
    <property type="entry name" value="Big_1"/>
    <property type="match status" value="2"/>
</dbReference>
<evidence type="ECO:0000259" key="3">
    <source>
        <dbReference type="PROSITE" id="PS51127"/>
    </source>
</evidence>
<dbReference type="PANTHER" id="PTHR39576">
    <property type="entry name" value="ATTACHING AND EFFACING PROTEIN HOMOLOG-RELATED-RELATED"/>
    <property type="match status" value="1"/>
</dbReference>
<sequence>MSSYTSKVIGFFIVLYALILPSAMMNAFADNDASAEKTYTDSNNKTDNIGVSVNRLNKKFLNSTTNKKDTIQKNEDISEPDTPNSIARHLQTAGNMLSSSPSQLAEQAKSYALGKLNSTVNNEAQKWLSQFGTARINLSVDKKGTLENSALDILFPVYDNKADWLLFSQVGYRNKDSRNTLNFGLGGRYFQNNWMYGLNTFFDHDFTGKNRRLGLGGEIWGDYLKLSANAYYRLSDWQHSRDHKDYYERPANGYDINGEFFLPAYPNLGAKLTYEQYFGDNVTLFNRDTKQKNPSLAKLGLTYTPIPLVTMGVDYKQGGSGHTETQFLANLNYRLGVPLSVQLSPDNVASMRTLAGSRYDLVERNYNIVLDHQKKQNLQLSLPGEIVGYSHEQQTVTAKFPDSSIKKVEWIPTNSAFTDNKGQLSDNKDHTVTITFPKYSPDGNNNYPILAVGMLENNQELPHVQMQVIVRPFVVKKAEAGTSYITPAGPLPASGKDKDAYTITPVITFDTPVGAPVKNATIDDVKWITEPPAGDASGLKLSWEKPETTKTDENGKLKAVTLTSTKPQQNVKVYLQMGDADKEKQLVGTVSFGEDTALFSVEDNIIHVEPQNKKLTADGHQAYTYTAKILDGNKQPVKGQKIDKVQWEHDKKDKTGLDLRGGDTTNEEGKLTATLTSSKPIDNVTVTLSIEGNTDKPVKAKEVSFTAADIVLTHKPKSSHALIYDSYTYTATINDASGNPEKNKTVEWKLQQEISGVRLKPVTTTTNKDGIVTAKLTSTTPAPAQNVIVTVSVDGKTKPAPPVNFQWPTITAVNVLPPSSGAVAGDKKGYQFTASVDGADGKLYTGNDIQFKWQLQLPQGAATDETKLLHEVTDNQNKAWTVQLTSTQTQPKPVENAKVCLAIADAPSVKKCSEPVSFEVPMEDFEIAEVKVINPTPTLEGNGTDKYQYRALIVKKSGGKSGGKYANHSFKDVKWQRDHQINEKELPQPEWTSSKTDGGGYLYATLKSHVGVNDVHVTLTMPDKNGKPLPAGVADKVSFVPKPQKAVMYAYNKYDEKLVNRVFSEPHPYNFFDSLNGELRAASNPQKPFDKTELSYSLENNNSEYPFVVEIGSDKKGPIVFRAPGSQTIKATITKPDGRIELYKYNISLGRPIVFNTGQPNDGSSYSIYHGINDGVSCDSVLMNGMSTVSLSIKDVKSSYGENTLGAEFKNLLNWGVFHGHSADIIGNPVTIKVKTETGGINGPYAIYNSITDQIDGPSDTSGLLVCTNE</sequence>